<dbReference type="Pfam" id="PF12833">
    <property type="entry name" value="HTH_18"/>
    <property type="match status" value="1"/>
</dbReference>
<evidence type="ECO:0000259" key="4">
    <source>
        <dbReference type="PROSITE" id="PS01124"/>
    </source>
</evidence>
<sequence>MESISIQNLTTFEHLELDAESHSWVRFVNHCFSEDTVVENLFTPGLYITVLGQCQYSSLSGNAEEQGNYNYHYTVALADEPCSSRVLFPVNATWQNFSIMIPLAQLHLYGVDALDDIATHFRPEARLSELGAISGDILRCCESIWQCEFKGLERKLFIKAKALEVLALFLHKRRESSQNQPSSRLSYLNDALVHIESNLDQDWTLSTVARLARSNQTYIKQDVKDLFGLSFRKWLSKKRLSAAADLLGSDVAISQIASDIGYKSQAHFATLFKNEIGMTPSEYRHSLQLNKTA</sequence>
<dbReference type="EMBL" id="LT960611">
    <property type="protein sequence ID" value="SON48950.1"/>
    <property type="molecule type" value="Genomic_DNA"/>
</dbReference>
<name>A0A2N8ZAK6_9VIBR</name>
<organism evidence="5 6">
    <name type="scientific">Vibrio tapetis subsp. tapetis</name>
    <dbReference type="NCBI Taxonomy" id="1671868"/>
    <lineage>
        <taxon>Bacteria</taxon>
        <taxon>Pseudomonadati</taxon>
        <taxon>Pseudomonadota</taxon>
        <taxon>Gammaproteobacteria</taxon>
        <taxon>Vibrionales</taxon>
        <taxon>Vibrionaceae</taxon>
        <taxon>Vibrio</taxon>
    </lineage>
</organism>
<evidence type="ECO:0000313" key="5">
    <source>
        <dbReference type="EMBL" id="SON48950.1"/>
    </source>
</evidence>
<dbReference type="InterPro" id="IPR009057">
    <property type="entry name" value="Homeodomain-like_sf"/>
</dbReference>
<dbReference type="Proteomes" id="UP000235828">
    <property type="component" value="Chromosome A"/>
</dbReference>
<dbReference type="SUPFAM" id="SSF46689">
    <property type="entry name" value="Homeodomain-like"/>
    <property type="match status" value="1"/>
</dbReference>
<gene>
    <name evidence="5" type="ORF">VTAP4600_A0971</name>
</gene>
<dbReference type="KEGG" id="vta:A0971"/>
<dbReference type="PROSITE" id="PS01124">
    <property type="entry name" value="HTH_ARAC_FAMILY_2"/>
    <property type="match status" value="1"/>
</dbReference>
<dbReference type="AlphaFoldDB" id="A0A2N8ZAK6"/>
<dbReference type="GO" id="GO:0043565">
    <property type="term" value="F:sequence-specific DNA binding"/>
    <property type="evidence" value="ECO:0007669"/>
    <property type="project" value="InterPro"/>
</dbReference>
<dbReference type="InterPro" id="IPR020449">
    <property type="entry name" value="Tscrpt_reg_AraC-type_HTH"/>
</dbReference>
<reference evidence="5 6" key="1">
    <citation type="submission" date="2017-10" db="EMBL/GenBank/DDBJ databases">
        <authorList>
            <person name="Banno H."/>
            <person name="Chua N.-H."/>
        </authorList>
    </citation>
    <scope>NUCLEOTIDE SEQUENCE [LARGE SCALE GENOMIC DNA]</scope>
    <source>
        <strain evidence="5">Vibrio tapetis CECT4600</strain>
    </source>
</reference>
<keyword evidence="1" id="KW-0805">Transcription regulation</keyword>
<evidence type="ECO:0000256" key="3">
    <source>
        <dbReference type="ARBA" id="ARBA00023163"/>
    </source>
</evidence>
<dbReference type="PROSITE" id="PS00041">
    <property type="entry name" value="HTH_ARAC_FAMILY_1"/>
    <property type="match status" value="1"/>
</dbReference>
<dbReference type="SMART" id="SM00342">
    <property type="entry name" value="HTH_ARAC"/>
    <property type="match status" value="1"/>
</dbReference>
<dbReference type="GO" id="GO:0003700">
    <property type="term" value="F:DNA-binding transcription factor activity"/>
    <property type="evidence" value="ECO:0007669"/>
    <property type="project" value="InterPro"/>
</dbReference>
<evidence type="ECO:0000256" key="2">
    <source>
        <dbReference type="ARBA" id="ARBA00023125"/>
    </source>
</evidence>
<evidence type="ECO:0000256" key="1">
    <source>
        <dbReference type="ARBA" id="ARBA00023015"/>
    </source>
</evidence>
<dbReference type="PRINTS" id="PR00032">
    <property type="entry name" value="HTHARAC"/>
</dbReference>
<proteinExistence type="predicted"/>
<evidence type="ECO:0000313" key="6">
    <source>
        <dbReference type="Proteomes" id="UP000235828"/>
    </source>
</evidence>
<dbReference type="PANTHER" id="PTHR43280:SF28">
    <property type="entry name" value="HTH-TYPE TRANSCRIPTIONAL ACTIVATOR RHAS"/>
    <property type="match status" value="1"/>
</dbReference>
<accession>A0A2N8ZAK6</accession>
<dbReference type="RefSeq" id="WP_102521701.1">
    <property type="nucleotide sequence ID" value="NZ_LT960611.1"/>
</dbReference>
<keyword evidence="3" id="KW-0804">Transcription</keyword>
<dbReference type="Gene3D" id="1.10.10.60">
    <property type="entry name" value="Homeodomain-like"/>
    <property type="match status" value="1"/>
</dbReference>
<keyword evidence="6" id="KW-1185">Reference proteome</keyword>
<keyword evidence="2" id="KW-0238">DNA-binding</keyword>
<protein>
    <submittedName>
        <fullName evidence="5">Putative transcription regulator protein</fullName>
    </submittedName>
</protein>
<feature type="domain" description="HTH araC/xylS-type" evidence="4">
    <location>
        <begin position="189"/>
        <end position="286"/>
    </location>
</feature>
<dbReference type="InterPro" id="IPR018060">
    <property type="entry name" value="HTH_AraC"/>
</dbReference>
<dbReference type="OrthoDB" id="9814125at2"/>
<dbReference type="InterPro" id="IPR018062">
    <property type="entry name" value="HTH_AraC-typ_CS"/>
</dbReference>
<dbReference type="PANTHER" id="PTHR43280">
    <property type="entry name" value="ARAC-FAMILY TRANSCRIPTIONAL REGULATOR"/>
    <property type="match status" value="1"/>
</dbReference>